<feature type="domain" description="2-C-methyl-D-erythritol 2,4-cyclodiphosphate synthase" evidence="3">
    <location>
        <begin position="1"/>
        <end position="147"/>
    </location>
</feature>
<dbReference type="OrthoDB" id="9804336at2"/>
<evidence type="ECO:0000313" key="4">
    <source>
        <dbReference type="EMBL" id="AGM25776.1"/>
    </source>
</evidence>
<dbReference type="AlphaFoldDB" id="R4UKH9"/>
<dbReference type="Pfam" id="PF02542">
    <property type="entry name" value="YgbB"/>
    <property type="match status" value="1"/>
</dbReference>
<feature type="binding site" evidence="1">
    <location>
        <position position="10"/>
    </location>
    <ligand>
        <name>a divalent metal cation</name>
        <dbReference type="ChEBI" id="CHEBI:60240"/>
    </ligand>
</feature>
<dbReference type="RefSeq" id="WP_016340436.1">
    <property type="nucleotide sequence ID" value="NC_021284.1"/>
</dbReference>
<dbReference type="PANTHER" id="PTHR43181:SF1">
    <property type="entry name" value="2-C-METHYL-D-ERYTHRITOL 2,4-CYCLODIPHOSPHATE SYNTHASE, CHLOROPLASTIC"/>
    <property type="match status" value="1"/>
</dbReference>
<dbReference type="EMBL" id="CP005078">
    <property type="protein sequence ID" value="AGM25776.1"/>
    <property type="molecule type" value="Genomic_DNA"/>
</dbReference>
<dbReference type="EC" id="4.6.1.12" evidence="1 2"/>
<comment type="cofactor">
    <cofactor evidence="1">
        <name>a divalent metal cation</name>
        <dbReference type="ChEBI" id="CHEBI:60240"/>
    </cofactor>
    <text evidence="1">Binds 1 divalent metal cation per subunit.</text>
</comment>
<sequence>MRIGHSYDLHNLLPGTGFYLGGIFIPTNFAVEAISDGDVLLHTIGEAIIGALGYGDLGQWFKPTTEKFSSTKIINHALGLLKKDGYQIINIDTTVIIDEPKLSPFREKIKANLGQLLELSDKQINLKFTTTEKNFPTIIQAQAVVLLQKL</sequence>
<evidence type="ECO:0000256" key="1">
    <source>
        <dbReference type="HAMAP-Rule" id="MF_00107"/>
    </source>
</evidence>
<dbReference type="CDD" id="cd00554">
    <property type="entry name" value="MECDP_synthase"/>
    <property type="match status" value="1"/>
</dbReference>
<dbReference type="HAMAP" id="MF_00107">
    <property type="entry name" value="IspF"/>
    <property type="match status" value="1"/>
</dbReference>
<dbReference type="NCBIfam" id="TIGR00151">
    <property type="entry name" value="ispF"/>
    <property type="match status" value="1"/>
</dbReference>
<comment type="similarity">
    <text evidence="1 2">Belongs to the IspF family.</text>
</comment>
<dbReference type="STRING" id="1276229.SSYRP_v1c01800"/>
<comment type="caution">
    <text evidence="1">Lacks conserved residue(s) required for the propagation of feature annotation.</text>
</comment>
<proteinExistence type="inferred from homology"/>
<dbReference type="HOGENOM" id="CLU_084630_2_1_14"/>
<dbReference type="PANTHER" id="PTHR43181">
    <property type="entry name" value="2-C-METHYL-D-ERYTHRITOL 2,4-CYCLODIPHOSPHATE SYNTHASE, CHLOROPLASTIC"/>
    <property type="match status" value="1"/>
</dbReference>
<comment type="pathway">
    <text evidence="1">Isoprenoid biosynthesis; isopentenyl diphosphate biosynthesis via DXP pathway; isopentenyl diphosphate from 1-deoxy-D-xylulose 5-phosphate: step 4/6.</text>
</comment>
<dbReference type="Proteomes" id="UP000013963">
    <property type="component" value="Chromosome"/>
</dbReference>
<comment type="catalytic activity">
    <reaction evidence="1 2">
        <text>4-CDP-2-C-methyl-D-erythritol 2-phosphate = 2-C-methyl-D-erythritol 2,4-cyclic diphosphate + CMP</text>
        <dbReference type="Rhea" id="RHEA:23864"/>
        <dbReference type="ChEBI" id="CHEBI:57919"/>
        <dbReference type="ChEBI" id="CHEBI:58483"/>
        <dbReference type="ChEBI" id="CHEBI:60377"/>
        <dbReference type="EC" id="4.6.1.12"/>
    </reaction>
</comment>
<accession>R4UKH9</accession>
<dbReference type="SUPFAM" id="SSF69765">
    <property type="entry name" value="IpsF-like"/>
    <property type="match status" value="1"/>
</dbReference>
<gene>
    <name evidence="1 4" type="primary">ispF</name>
    <name evidence="4" type="ORF">SSYRP_v1c01800</name>
</gene>
<name>R4UKH9_9MOLU</name>
<evidence type="ECO:0000259" key="3">
    <source>
        <dbReference type="Pfam" id="PF02542"/>
    </source>
</evidence>
<dbReference type="GO" id="GO:0008685">
    <property type="term" value="F:2-C-methyl-D-erythritol 2,4-cyclodiphosphate synthase activity"/>
    <property type="evidence" value="ECO:0007669"/>
    <property type="project" value="UniProtKB-UniRule"/>
</dbReference>
<keyword evidence="1 2" id="KW-0456">Lyase</keyword>
<protein>
    <recommendedName>
        <fullName evidence="1 2">2-C-methyl-D-erythritol 2,4-cyclodiphosphate synthase</fullName>
        <shortName evidence="1">MECDP-synthase</shortName>
        <shortName evidence="1">MECPP-synthase</shortName>
        <shortName evidence="1">MECPS</shortName>
        <ecNumber evidence="1 2">4.6.1.12</ecNumber>
    </recommendedName>
</protein>
<feature type="binding site" evidence="1">
    <location>
        <begin position="129"/>
        <end position="132"/>
    </location>
    <ligand>
        <name>4-CDP-2-C-methyl-D-erythritol 2-phosphate</name>
        <dbReference type="ChEBI" id="CHEBI:57919"/>
    </ligand>
</feature>
<evidence type="ECO:0000256" key="2">
    <source>
        <dbReference type="RuleBase" id="RU004395"/>
    </source>
</evidence>
<comment type="subunit">
    <text evidence="1">Homotrimer.</text>
</comment>
<dbReference type="GO" id="GO:0019288">
    <property type="term" value="P:isopentenyl diphosphate biosynthetic process, methylerythritol 4-phosphate pathway"/>
    <property type="evidence" value="ECO:0007669"/>
    <property type="project" value="UniProtKB-UniRule"/>
</dbReference>
<dbReference type="UniPathway" id="UPA00056">
    <property type="reaction ID" value="UER00095"/>
</dbReference>
<evidence type="ECO:0000313" key="5">
    <source>
        <dbReference type="Proteomes" id="UP000013963"/>
    </source>
</evidence>
<dbReference type="KEGG" id="ssyr:SSYRP_v1c01800"/>
<feature type="site" description="Transition state stabilizer" evidence="1">
    <location>
        <position position="130"/>
    </location>
</feature>
<organism evidence="4 5">
    <name type="scientific">Spiroplasma syrphidicola EA-1</name>
    <dbReference type="NCBI Taxonomy" id="1276229"/>
    <lineage>
        <taxon>Bacteria</taxon>
        <taxon>Bacillati</taxon>
        <taxon>Mycoplasmatota</taxon>
        <taxon>Mollicutes</taxon>
        <taxon>Entomoplasmatales</taxon>
        <taxon>Spiroplasmataceae</taxon>
        <taxon>Spiroplasma</taxon>
    </lineage>
</organism>
<dbReference type="GO" id="GO:0046872">
    <property type="term" value="F:metal ion binding"/>
    <property type="evidence" value="ECO:0007669"/>
    <property type="project" value="UniProtKB-KW"/>
</dbReference>
<dbReference type="PATRIC" id="fig|1276229.3.peg.180"/>
<dbReference type="Gene3D" id="3.30.1330.50">
    <property type="entry name" value="2-C-methyl-D-erythritol 2,4-cyclodiphosphate synthase"/>
    <property type="match status" value="1"/>
</dbReference>
<feature type="binding site" evidence="1">
    <location>
        <begin position="56"/>
        <end position="58"/>
    </location>
    <ligand>
        <name>4-CDP-2-C-methyl-D-erythritol 2-phosphate</name>
        <dbReference type="ChEBI" id="CHEBI:57919"/>
    </ligand>
</feature>
<keyword evidence="1" id="KW-0479">Metal-binding</keyword>
<dbReference type="InterPro" id="IPR003526">
    <property type="entry name" value="MECDP_synthase"/>
</dbReference>
<keyword evidence="1 2" id="KW-0414">Isoprene biosynthesis</keyword>
<reference evidence="4 5" key="1">
    <citation type="journal article" date="2013" name="Genome Biol. Evol.">
        <title>Complete genomes of two dipteran-associated spiroplasmas provided insights into the origin, dynamics, and impacts of viral invasion in spiroplasma.</title>
        <authorList>
            <person name="Ku C."/>
            <person name="Lo W.S."/>
            <person name="Chen L.L."/>
            <person name="Kuo C.H."/>
        </authorList>
    </citation>
    <scope>NUCLEOTIDE SEQUENCE [LARGE SCALE GENOMIC DNA]</scope>
    <source>
        <strain evidence="4">EA-1</strain>
    </source>
</reference>
<feature type="binding site" evidence="1">
    <location>
        <position position="8"/>
    </location>
    <ligand>
        <name>a divalent metal cation</name>
        <dbReference type="ChEBI" id="CHEBI:60240"/>
    </ligand>
</feature>
<dbReference type="eggNOG" id="COG0245">
    <property type="taxonomic scope" value="Bacteria"/>
</dbReference>
<feature type="binding site" evidence="1">
    <location>
        <begin position="8"/>
        <end position="10"/>
    </location>
    <ligand>
        <name>4-CDP-2-C-methyl-D-erythritol 2-phosphate</name>
        <dbReference type="ChEBI" id="CHEBI:57919"/>
    </ligand>
</feature>
<comment type="function">
    <text evidence="1">Involved in the biosynthesis of isopentenyl diphosphate (IPP) and dimethylallyl diphosphate (DMAPP), two major building blocks of isoprenoid compounds. Catalyzes the conversion of 4-diphosphocytidyl-2-C-methyl-D-erythritol 2-phosphate (CDP-ME2P) to 2-C-methyl-D-erythritol 2,4-cyclodiphosphate (ME-CPP) with a corresponding release of cytidine 5-monophosphate (CMP).</text>
</comment>
<dbReference type="InterPro" id="IPR036571">
    <property type="entry name" value="MECDP_synthase_sf"/>
</dbReference>
<keyword evidence="5" id="KW-1185">Reference proteome</keyword>
<dbReference type="GO" id="GO:0016114">
    <property type="term" value="P:terpenoid biosynthetic process"/>
    <property type="evidence" value="ECO:0007669"/>
    <property type="project" value="InterPro"/>
</dbReference>
<feature type="binding site" evidence="1">
    <location>
        <position position="42"/>
    </location>
    <ligand>
        <name>a divalent metal cation</name>
        <dbReference type="ChEBI" id="CHEBI:60240"/>
    </ligand>
</feature>